<gene>
    <name evidence="1" type="ORF">ENV54_00805</name>
</gene>
<reference evidence="1" key="1">
    <citation type="journal article" date="2020" name="mSystems">
        <title>Genome- and Community-Level Interaction Insights into Carbon Utilization and Element Cycling Functions of Hydrothermarchaeota in Hydrothermal Sediment.</title>
        <authorList>
            <person name="Zhou Z."/>
            <person name="Liu Y."/>
            <person name="Xu W."/>
            <person name="Pan J."/>
            <person name="Luo Z.H."/>
            <person name="Li M."/>
        </authorList>
    </citation>
    <scope>NUCLEOTIDE SEQUENCE [LARGE SCALE GENOMIC DNA]</scope>
    <source>
        <strain evidence="1">SpSt-769</strain>
    </source>
</reference>
<dbReference type="EMBL" id="DTGT01000023">
    <property type="protein sequence ID" value="HGH59816.1"/>
    <property type="molecule type" value="Genomic_DNA"/>
</dbReference>
<name>A0A7C4EUY3_9BACT</name>
<evidence type="ECO:0000313" key="1">
    <source>
        <dbReference type="EMBL" id="HGH59816.1"/>
    </source>
</evidence>
<organism evidence="1">
    <name type="scientific">Desulfomonile tiedjei</name>
    <dbReference type="NCBI Taxonomy" id="2358"/>
    <lineage>
        <taxon>Bacteria</taxon>
        <taxon>Pseudomonadati</taxon>
        <taxon>Thermodesulfobacteriota</taxon>
        <taxon>Desulfomonilia</taxon>
        <taxon>Desulfomonilales</taxon>
        <taxon>Desulfomonilaceae</taxon>
        <taxon>Desulfomonile</taxon>
    </lineage>
</organism>
<comment type="caution">
    <text evidence="1">The sequence shown here is derived from an EMBL/GenBank/DDBJ whole genome shotgun (WGS) entry which is preliminary data.</text>
</comment>
<accession>A0A7C4EUY3</accession>
<sequence length="257" mass="29499">MTVYAEFSNKTGDILQLSPGEIHFLWWFIQGSIMNPSTRTRLRRAWGMCQRHAWGWMVVEAAFRNAYMHGPAVLYEDLMVTAAPLFELRGPAQLVRLARRLKEKGPCLMCEEGYNAGSKGFVKPHIVQQGRDLTQFQRLAERTAPFWGPSVCGRCANTDSPLRCRIHLIEDISTGQAKDIQFHRDAFSKIVERLRRYARSFQFEFQGTRTDEDEASLIEAVAWCSGWETFLALLRSSDGAWDVGKDNSRTLYLRQAR</sequence>
<protein>
    <submittedName>
        <fullName evidence="1">Uncharacterized protein</fullName>
    </submittedName>
</protein>
<proteinExistence type="predicted"/>
<dbReference type="AlphaFoldDB" id="A0A7C4EUY3"/>